<gene>
    <name evidence="2" type="ORF">LCGC14_2963050</name>
</gene>
<dbReference type="EMBL" id="LAZR01060028">
    <property type="protein sequence ID" value="KKK66542.1"/>
    <property type="molecule type" value="Genomic_DNA"/>
</dbReference>
<reference evidence="2" key="1">
    <citation type="journal article" date="2015" name="Nature">
        <title>Complex archaea that bridge the gap between prokaryotes and eukaryotes.</title>
        <authorList>
            <person name="Spang A."/>
            <person name="Saw J.H."/>
            <person name="Jorgensen S.L."/>
            <person name="Zaremba-Niedzwiedzka K."/>
            <person name="Martijn J."/>
            <person name="Lind A.E."/>
            <person name="van Eijk R."/>
            <person name="Schleper C."/>
            <person name="Guy L."/>
            <person name="Ettema T.J."/>
        </authorList>
    </citation>
    <scope>NUCLEOTIDE SEQUENCE</scope>
</reference>
<name>A0A0F8XBM2_9ZZZZ</name>
<comment type="caution">
    <text evidence="2">The sequence shown here is derived from an EMBL/GenBank/DDBJ whole genome shotgun (WGS) entry which is preliminary data.</text>
</comment>
<feature type="region of interest" description="Disordered" evidence="1">
    <location>
        <begin position="76"/>
        <end position="96"/>
    </location>
</feature>
<accession>A0A0F8XBM2</accession>
<proteinExistence type="predicted"/>
<sequence>MSETDLRKRLGELWEDATSLSNPDEVESPLTDLIIQECFDASEGEEHPLDWMEVAMRNLATDCEEFARLIGEESGRCEGCSHPECDARKEADDGSG</sequence>
<evidence type="ECO:0000256" key="1">
    <source>
        <dbReference type="SAM" id="MobiDB-lite"/>
    </source>
</evidence>
<dbReference type="AlphaFoldDB" id="A0A0F8XBM2"/>
<protein>
    <submittedName>
        <fullName evidence="2">Uncharacterized protein</fullName>
    </submittedName>
</protein>
<organism evidence="2">
    <name type="scientific">marine sediment metagenome</name>
    <dbReference type="NCBI Taxonomy" id="412755"/>
    <lineage>
        <taxon>unclassified sequences</taxon>
        <taxon>metagenomes</taxon>
        <taxon>ecological metagenomes</taxon>
    </lineage>
</organism>
<evidence type="ECO:0000313" key="2">
    <source>
        <dbReference type="EMBL" id="KKK66542.1"/>
    </source>
</evidence>